<dbReference type="NCBIfam" id="TIGR00378">
    <property type="entry name" value="cax"/>
    <property type="match status" value="1"/>
</dbReference>
<dbReference type="InterPro" id="IPR004798">
    <property type="entry name" value="CAX-like"/>
</dbReference>
<evidence type="ECO:0000313" key="11">
    <source>
        <dbReference type="EMBL" id="CAD9044886.1"/>
    </source>
</evidence>
<evidence type="ECO:0000256" key="9">
    <source>
        <dbReference type="RuleBase" id="RU365028"/>
    </source>
</evidence>
<feature type="transmembrane region" description="Helical" evidence="9">
    <location>
        <begin position="95"/>
        <end position="116"/>
    </location>
</feature>
<dbReference type="EMBL" id="HBGA01154197">
    <property type="protein sequence ID" value="CAD9044886.1"/>
    <property type="molecule type" value="Transcribed_RNA"/>
</dbReference>
<evidence type="ECO:0000256" key="5">
    <source>
        <dbReference type="ARBA" id="ARBA00022837"/>
    </source>
</evidence>
<dbReference type="GO" id="GO:0012505">
    <property type="term" value="C:endomembrane system"/>
    <property type="evidence" value="ECO:0007669"/>
    <property type="project" value="UniProtKB-SubCell"/>
</dbReference>
<evidence type="ECO:0000256" key="6">
    <source>
        <dbReference type="ARBA" id="ARBA00022989"/>
    </source>
</evidence>
<feature type="transmembrane region" description="Helical" evidence="9">
    <location>
        <begin position="249"/>
        <end position="274"/>
    </location>
</feature>
<gene>
    <name evidence="11" type="ORF">EGYM00392_LOCUS56070</name>
</gene>
<comment type="similarity">
    <text evidence="9">Belongs to the Ca(2+):cation antiporter (CaCA) (TC 2.A.19) family.</text>
</comment>
<reference evidence="11" key="1">
    <citation type="submission" date="2021-01" db="EMBL/GenBank/DDBJ databases">
        <authorList>
            <person name="Corre E."/>
            <person name="Pelletier E."/>
            <person name="Niang G."/>
            <person name="Scheremetjew M."/>
            <person name="Finn R."/>
            <person name="Kale V."/>
            <person name="Holt S."/>
            <person name="Cochrane G."/>
            <person name="Meng A."/>
            <person name="Brown T."/>
            <person name="Cohen L."/>
        </authorList>
    </citation>
    <scope>NUCLEOTIDE SEQUENCE</scope>
    <source>
        <strain evidence="11">NIES-381</strain>
    </source>
</reference>
<accession>A0A7S1NWA3</accession>
<dbReference type="GO" id="GO:0015369">
    <property type="term" value="F:calcium:proton antiporter activity"/>
    <property type="evidence" value="ECO:0007669"/>
    <property type="project" value="UniProtKB-UniRule"/>
</dbReference>
<evidence type="ECO:0000256" key="7">
    <source>
        <dbReference type="ARBA" id="ARBA00023065"/>
    </source>
</evidence>
<keyword evidence="6 9" id="KW-1133">Transmembrane helix</keyword>
<dbReference type="PANTHER" id="PTHR31503">
    <property type="entry name" value="VACUOLAR CALCIUM ION TRANSPORTER"/>
    <property type="match status" value="1"/>
</dbReference>
<feature type="transmembrane region" description="Helical" evidence="9">
    <location>
        <begin position="137"/>
        <end position="155"/>
    </location>
</feature>
<feature type="transmembrane region" description="Helical" evidence="9">
    <location>
        <begin position="286"/>
        <end position="304"/>
    </location>
</feature>
<dbReference type="InterPro" id="IPR004713">
    <property type="entry name" value="CaH_exchang"/>
</dbReference>
<dbReference type="GO" id="GO:0006874">
    <property type="term" value="P:intracellular calcium ion homeostasis"/>
    <property type="evidence" value="ECO:0007669"/>
    <property type="project" value="TreeGrafter"/>
</dbReference>
<keyword evidence="3 9" id="KW-0109">Calcium transport</keyword>
<keyword evidence="7 9" id="KW-0406">Ion transport</keyword>
<evidence type="ECO:0000256" key="4">
    <source>
        <dbReference type="ARBA" id="ARBA00022692"/>
    </source>
</evidence>
<dbReference type="GO" id="GO:0005774">
    <property type="term" value="C:vacuolar membrane"/>
    <property type="evidence" value="ECO:0007669"/>
    <property type="project" value="UniProtKB-ARBA"/>
</dbReference>
<keyword evidence="8 9" id="KW-0472">Membrane</keyword>
<evidence type="ECO:0000256" key="1">
    <source>
        <dbReference type="ARBA" id="ARBA00004127"/>
    </source>
</evidence>
<feature type="domain" description="Sodium/calcium exchanger membrane region" evidence="10">
    <location>
        <begin position="7"/>
        <end position="153"/>
    </location>
</feature>
<name>A0A7S1NWA3_9EUGL</name>
<evidence type="ECO:0000256" key="3">
    <source>
        <dbReference type="ARBA" id="ARBA00022568"/>
    </source>
</evidence>
<dbReference type="Pfam" id="PF01699">
    <property type="entry name" value="Na_Ca_ex"/>
    <property type="match status" value="2"/>
</dbReference>
<keyword evidence="5 9" id="KW-0106">Calcium</keyword>
<feature type="transmembrane region" description="Helical" evidence="9">
    <location>
        <begin position="180"/>
        <end position="199"/>
    </location>
</feature>
<dbReference type="PANTHER" id="PTHR31503:SF22">
    <property type="entry name" value="VACUOLAR CALCIUM ION TRANSPORTER"/>
    <property type="match status" value="1"/>
</dbReference>
<keyword evidence="4 9" id="KW-0812">Transmembrane</keyword>
<comment type="subcellular location">
    <subcellularLocation>
        <location evidence="1">Endomembrane system</location>
        <topology evidence="1">Multi-pass membrane protein</topology>
    </subcellularLocation>
</comment>
<proteinExistence type="inferred from homology"/>
<dbReference type="Gene3D" id="1.20.1420.30">
    <property type="entry name" value="NCX, central ion-binding region"/>
    <property type="match status" value="1"/>
</dbReference>
<feature type="domain" description="Sodium/calcium exchanger membrane region" evidence="10">
    <location>
        <begin position="186"/>
        <end position="326"/>
    </location>
</feature>
<feature type="transmembrane region" description="Helical" evidence="9">
    <location>
        <begin position="25"/>
        <end position="44"/>
    </location>
</feature>
<protein>
    <recommendedName>
        <fullName evidence="10">Sodium/calcium exchanger membrane region domain-containing protein</fullName>
    </recommendedName>
</protein>
<comment type="caution">
    <text evidence="9">Lacks conserved residue(s) required for the propagation of feature annotation.</text>
</comment>
<evidence type="ECO:0000256" key="2">
    <source>
        <dbReference type="ARBA" id="ARBA00022448"/>
    </source>
</evidence>
<dbReference type="InterPro" id="IPR044880">
    <property type="entry name" value="NCX_ion-bd_dom_sf"/>
</dbReference>
<evidence type="ECO:0000259" key="10">
    <source>
        <dbReference type="Pfam" id="PF01699"/>
    </source>
</evidence>
<sequence>MWMGRPLLGDFTEDLAIRSNESLGALLNATFGNATEVIVSIFALKSGMYEVIKNSLVGSVLGNLLLVLGCAMLASGLRASSINSGVSHNASVAHMYSHLLLMSCFGITIPTIYSIAAPSGSKKGLSVEATLSVSREIAVVMIVMYVLFMIFQLGTHKELFDDCDDAAGDEDEEAGEEPQYTMTFALSGLAIATILIAIMSECLVDTLEVASKECGLTQGFVSVILLPIVGNAAEHSTAVWMAVKGKMDIAMGVAVGSSLQIALFAVPTLVLISWGMGKHLDLVFEPFLLTSLWMSVLIGAELLRRGQSNWIKGAMLLALYIMIACTLMH</sequence>
<feature type="transmembrane region" description="Helical" evidence="9">
    <location>
        <begin position="56"/>
        <end position="75"/>
    </location>
</feature>
<feature type="transmembrane region" description="Helical" evidence="9">
    <location>
        <begin position="310"/>
        <end position="328"/>
    </location>
</feature>
<dbReference type="InterPro" id="IPR004837">
    <property type="entry name" value="NaCa_Exmemb"/>
</dbReference>
<keyword evidence="9" id="KW-0050">Antiport</keyword>
<evidence type="ECO:0000256" key="8">
    <source>
        <dbReference type="ARBA" id="ARBA00023136"/>
    </source>
</evidence>
<organism evidence="11">
    <name type="scientific">Eutreptiella gymnastica</name>
    <dbReference type="NCBI Taxonomy" id="73025"/>
    <lineage>
        <taxon>Eukaryota</taxon>
        <taxon>Discoba</taxon>
        <taxon>Euglenozoa</taxon>
        <taxon>Euglenida</taxon>
        <taxon>Spirocuta</taxon>
        <taxon>Euglenophyceae</taxon>
        <taxon>Eutreptiales</taxon>
        <taxon>Eutreptiaceae</taxon>
        <taxon>Eutreptiella</taxon>
    </lineage>
</organism>
<dbReference type="AlphaFoldDB" id="A0A7S1NWA3"/>
<keyword evidence="2 9" id="KW-0813">Transport</keyword>